<feature type="region of interest" description="Disordered" evidence="5">
    <location>
        <begin position="496"/>
        <end position="538"/>
    </location>
</feature>
<dbReference type="SUPFAM" id="SSF46966">
    <property type="entry name" value="Spectrin repeat"/>
    <property type="match status" value="1"/>
</dbReference>
<keyword evidence="4" id="KW-0472">Membrane</keyword>
<accession>A0AAD7WE26</accession>
<dbReference type="Gene3D" id="1.20.58.60">
    <property type="match status" value="1"/>
</dbReference>
<feature type="region of interest" description="Disordered" evidence="5">
    <location>
        <begin position="24"/>
        <end position="64"/>
    </location>
</feature>
<protein>
    <recommendedName>
        <fullName evidence="8">Centrosomal protein of 68 kDa</fullName>
    </recommendedName>
</protein>
<evidence type="ECO:0000256" key="3">
    <source>
        <dbReference type="ARBA" id="ARBA00022737"/>
    </source>
</evidence>
<reference evidence="6" key="1">
    <citation type="journal article" date="2023" name="Science">
        <title>Genome structures resolve the early diversification of teleost fishes.</title>
        <authorList>
            <person name="Parey E."/>
            <person name="Louis A."/>
            <person name="Montfort J."/>
            <person name="Bouchez O."/>
            <person name="Roques C."/>
            <person name="Iampietro C."/>
            <person name="Lluch J."/>
            <person name="Castinel A."/>
            <person name="Donnadieu C."/>
            <person name="Desvignes T."/>
            <person name="Floi Bucao C."/>
            <person name="Jouanno E."/>
            <person name="Wen M."/>
            <person name="Mejri S."/>
            <person name="Dirks R."/>
            <person name="Jansen H."/>
            <person name="Henkel C."/>
            <person name="Chen W.J."/>
            <person name="Zahm M."/>
            <person name="Cabau C."/>
            <person name="Klopp C."/>
            <person name="Thompson A.W."/>
            <person name="Robinson-Rechavi M."/>
            <person name="Braasch I."/>
            <person name="Lecointre G."/>
            <person name="Bobe J."/>
            <person name="Postlethwait J.H."/>
            <person name="Berthelot C."/>
            <person name="Roest Crollius H."/>
            <person name="Guiguen Y."/>
        </authorList>
    </citation>
    <scope>NUCLEOTIDE SEQUENCE</scope>
    <source>
        <strain evidence="6">NC1722</strain>
    </source>
</reference>
<dbReference type="EMBL" id="JAINUG010000139">
    <property type="protein sequence ID" value="KAJ8393195.1"/>
    <property type="molecule type" value="Genomic_DNA"/>
</dbReference>
<evidence type="ECO:0000256" key="5">
    <source>
        <dbReference type="SAM" id="MobiDB-lite"/>
    </source>
</evidence>
<evidence type="ECO:0000313" key="6">
    <source>
        <dbReference type="EMBL" id="KAJ8393195.1"/>
    </source>
</evidence>
<feature type="region of interest" description="Disordered" evidence="5">
    <location>
        <begin position="708"/>
        <end position="740"/>
    </location>
</feature>
<keyword evidence="7" id="KW-1185">Reference proteome</keyword>
<sequence>MALGVDRSFPELLHHMEHRGCGRWKTRIPRSTHGPHPSVPREGDRLSQGLPATGPDRDKGGQRKTVTMAPTSKYLTGKSRYVVRKPLVGTDGHISILKKPPVWEHLEQVRGDRHKEVVPRDRSSKMDPHQDVECWPCSLAQGSAHSCDIRPAHTSSLSASGEDLTIPLMTPLTTLDLRSWSPEEPSIIVGFQANRPSHRCLSSPPLDVHSLKVPVGPRWTSTQRSSSLDTYSTSSHFSRRNRAEHSLFQSGGASLNPRSSLIDSKSRPPALHQMSPYQANYWACAIPTCLPPSPDRKSPSWDPDKEYEALLDYTYPLRPNQLPVQDSTHPRPLLRTDPLLLDSGIELDCFCSPSNLSCTEQPLGGRRWGLRATELNPCPKQLSHSKPFDCRLSGSWYSSVDQIGLSVDSLLENDGKQTHRSTHQQKQGIFACSDPSPAFIPTSRVLPARGMVWDRDEEFLALPGQLQELQVLSQHLQAISMQVRKPVDTSWESLEKEASSVRSSTTLVENKSREEEPVDEGEEPVSGGPCSPELSTEMEGLEARLQRLSGEVNGSSLREVASFMKGLSGMCVGGVSLSEIQSGTPAGQGDSEAKESLMQHIQVFCSHLERLIVWLYKVVEKMECLAPPTAEIESVKSSLADYKSFQREVSAQQPLTAAVLHTGEILLRSMDSTSPVLKETLVQIERQSKALETHADHLFSSILSAMDSLTEPSSSEAEGPITGPPTQEQDLNESGFREQD</sequence>
<name>A0AAD7WE26_9TELE</name>
<evidence type="ECO:0000256" key="4">
    <source>
        <dbReference type="ARBA" id="ARBA00023136"/>
    </source>
</evidence>
<dbReference type="PANTHER" id="PTHR14514:SF2">
    <property type="entry name" value="A-KINASE ANCHOR PROTEIN 6"/>
    <property type="match status" value="1"/>
</dbReference>
<feature type="region of interest" description="Disordered" evidence="5">
    <location>
        <begin position="248"/>
        <end position="269"/>
    </location>
</feature>
<feature type="compositionally biased region" description="Polar residues" evidence="5">
    <location>
        <begin position="248"/>
        <end position="263"/>
    </location>
</feature>
<evidence type="ECO:0000256" key="2">
    <source>
        <dbReference type="ARBA" id="ARBA00022553"/>
    </source>
</evidence>
<gene>
    <name evidence="6" type="ORF">AAFF_G00062670</name>
</gene>
<dbReference type="AlphaFoldDB" id="A0AAD7WE26"/>
<dbReference type="Proteomes" id="UP001221898">
    <property type="component" value="Unassembled WGS sequence"/>
</dbReference>
<evidence type="ECO:0008006" key="8">
    <source>
        <dbReference type="Google" id="ProtNLM"/>
    </source>
</evidence>
<keyword evidence="2" id="KW-0597">Phosphoprotein</keyword>
<keyword evidence="3" id="KW-0677">Repeat</keyword>
<feature type="compositionally biased region" description="Polar residues" evidence="5">
    <location>
        <begin position="500"/>
        <end position="509"/>
    </location>
</feature>
<proteinExistence type="predicted"/>
<evidence type="ECO:0000313" key="7">
    <source>
        <dbReference type="Proteomes" id="UP001221898"/>
    </source>
</evidence>
<dbReference type="PANTHER" id="PTHR14514">
    <property type="entry name" value="PKA ANCHORING PROTEIN"/>
    <property type="match status" value="1"/>
</dbReference>
<organism evidence="6 7">
    <name type="scientific">Aldrovandia affinis</name>
    <dbReference type="NCBI Taxonomy" id="143900"/>
    <lineage>
        <taxon>Eukaryota</taxon>
        <taxon>Metazoa</taxon>
        <taxon>Chordata</taxon>
        <taxon>Craniata</taxon>
        <taxon>Vertebrata</taxon>
        <taxon>Euteleostomi</taxon>
        <taxon>Actinopterygii</taxon>
        <taxon>Neopterygii</taxon>
        <taxon>Teleostei</taxon>
        <taxon>Notacanthiformes</taxon>
        <taxon>Halosauridae</taxon>
        <taxon>Aldrovandia</taxon>
    </lineage>
</organism>
<comment type="subcellular location">
    <subcellularLocation>
        <location evidence="1">Endomembrane system</location>
    </subcellularLocation>
</comment>
<evidence type="ECO:0000256" key="1">
    <source>
        <dbReference type="ARBA" id="ARBA00004308"/>
    </source>
</evidence>
<comment type="caution">
    <text evidence="6">The sequence shown here is derived from an EMBL/GenBank/DDBJ whole genome shotgun (WGS) entry which is preliminary data.</text>
</comment>